<comment type="caution">
    <text evidence="1">The sequence shown here is derived from an EMBL/GenBank/DDBJ whole genome shotgun (WGS) entry which is preliminary data.</text>
</comment>
<accession>A0ABT2E4Z6</accession>
<organism evidence="1 2">
    <name type="scientific">Scandinavium hiltneri</name>
    <dbReference type="NCBI Taxonomy" id="2926519"/>
    <lineage>
        <taxon>Bacteria</taxon>
        <taxon>Pseudomonadati</taxon>
        <taxon>Pseudomonadota</taxon>
        <taxon>Gammaproteobacteria</taxon>
        <taxon>Enterobacterales</taxon>
        <taxon>Enterobacteriaceae</taxon>
        <taxon>Scandinavium</taxon>
    </lineage>
</organism>
<keyword evidence="2" id="KW-1185">Reference proteome</keyword>
<dbReference type="EMBL" id="JALIGE010000076">
    <property type="protein sequence ID" value="MCS2162951.1"/>
    <property type="molecule type" value="Genomic_DNA"/>
</dbReference>
<protein>
    <recommendedName>
        <fullName evidence="3">Phage tail protein</fullName>
    </recommendedName>
</protein>
<name>A0ABT2E4Z6_9ENTR</name>
<proteinExistence type="predicted"/>
<dbReference type="Proteomes" id="UP001205357">
    <property type="component" value="Unassembled WGS sequence"/>
</dbReference>
<evidence type="ECO:0008006" key="3">
    <source>
        <dbReference type="Google" id="ProtNLM"/>
    </source>
</evidence>
<sequence>MNKIYAVIADGLVTNTIIWNGKDEFKLNEGEVLAEVPSQSGELPTPSIGWFFLNGEFVDPGYHE</sequence>
<dbReference type="RefSeq" id="WP_258989499.1">
    <property type="nucleotide sequence ID" value="NZ_JALIGE010000076.1"/>
</dbReference>
<evidence type="ECO:0000313" key="1">
    <source>
        <dbReference type="EMBL" id="MCS2162951.1"/>
    </source>
</evidence>
<gene>
    <name evidence="1" type="ORF">MUU47_17855</name>
</gene>
<reference evidence="1 2" key="1">
    <citation type="submission" date="2022-04" db="EMBL/GenBank/DDBJ databases">
        <title>Proposal of a three novel species of Scandinavium, Scandinavium hiltneri, Scandinavium manionii, Scandinavium tedordense.</title>
        <authorList>
            <person name="Maddock D.W."/>
            <person name="Brady C.L."/>
            <person name="Denman S."/>
            <person name="Arnold D."/>
        </authorList>
    </citation>
    <scope>NUCLEOTIDE SEQUENCE [LARGE SCALE GENOMIC DNA]</scope>
    <source>
        <strain evidence="1 2">H11S7</strain>
    </source>
</reference>
<evidence type="ECO:0000313" key="2">
    <source>
        <dbReference type="Proteomes" id="UP001205357"/>
    </source>
</evidence>